<keyword evidence="1" id="KW-0472">Membrane</keyword>
<name>A0A183UGH0_TOXCA</name>
<reference evidence="2 3" key="2">
    <citation type="submission" date="2018-11" db="EMBL/GenBank/DDBJ databases">
        <authorList>
            <consortium name="Pathogen Informatics"/>
        </authorList>
    </citation>
    <scope>NUCLEOTIDE SEQUENCE [LARGE SCALE GENOMIC DNA]</scope>
</reference>
<evidence type="ECO:0000313" key="2">
    <source>
        <dbReference type="EMBL" id="VDM38911.1"/>
    </source>
</evidence>
<reference evidence="4" key="1">
    <citation type="submission" date="2016-06" db="UniProtKB">
        <authorList>
            <consortium name="WormBaseParasite"/>
        </authorList>
    </citation>
    <scope>IDENTIFICATION</scope>
</reference>
<proteinExistence type="predicted"/>
<keyword evidence="1" id="KW-0812">Transmembrane</keyword>
<evidence type="ECO:0000313" key="4">
    <source>
        <dbReference type="WBParaSite" id="TCNE_0000759001-mRNA-1"/>
    </source>
</evidence>
<sequence length="67" mass="7620">MDRDARLRAFIEEYARAAAMFDDVAWMRQSLERMELLIAIMVAQMGAAILVGDLKIYRSLSPLTVNT</sequence>
<keyword evidence="3" id="KW-1185">Reference proteome</keyword>
<evidence type="ECO:0000313" key="3">
    <source>
        <dbReference type="Proteomes" id="UP000050794"/>
    </source>
</evidence>
<keyword evidence="1" id="KW-1133">Transmembrane helix</keyword>
<protein>
    <submittedName>
        <fullName evidence="4">Type II toxin-antitoxin system VapC family toxin</fullName>
    </submittedName>
</protein>
<dbReference type="Proteomes" id="UP000050794">
    <property type="component" value="Unassembled WGS sequence"/>
</dbReference>
<feature type="transmembrane region" description="Helical" evidence="1">
    <location>
        <begin position="36"/>
        <end position="57"/>
    </location>
</feature>
<dbReference type="EMBL" id="UYWY01019714">
    <property type="protein sequence ID" value="VDM38911.1"/>
    <property type="molecule type" value="Genomic_DNA"/>
</dbReference>
<gene>
    <name evidence="2" type="ORF">TCNE_LOCUS7590</name>
</gene>
<evidence type="ECO:0000256" key="1">
    <source>
        <dbReference type="SAM" id="Phobius"/>
    </source>
</evidence>
<accession>A0A183UGH0</accession>
<dbReference type="AlphaFoldDB" id="A0A183UGH0"/>
<dbReference type="WBParaSite" id="TCNE_0000759001-mRNA-1">
    <property type="protein sequence ID" value="TCNE_0000759001-mRNA-1"/>
    <property type="gene ID" value="TCNE_0000759001"/>
</dbReference>
<organism evidence="3 4">
    <name type="scientific">Toxocara canis</name>
    <name type="common">Canine roundworm</name>
    <dbReference type="NCBI Taxonomy" id="6265"/>
    <lineage>
        <taxon>Eukaryota</taxon>
        <taxon>Metazoa</taxon>
        <taxon>Ecdysozoa</taxon>
        <taxon>Nematoda</taxon>
        <taxon>Chromadorea</taxon>
        <taxon>Rhabditida</taxon>
        <taxon>Spirurina</taxon>
        <taxon>Ascaridomorpha</taxon>
        <taxon>Ascaridoidea</taxon>
        <taxon>Toxocaridae</taxon>
        <taxon>Toxocara</taxon>
    </lineage>
</organism>